<evidence type="ECO:0000313" key="1">
    <source>
        <dbReference type="EMBL" id="SUZ92521.1"/>
    </source>
</evidence>
<accession>A0A381RMR6</accession>
<organism evidence="1">
    <name type="scientific">marine metagenome</name>
    <dbReference type="NCBI Taxonomy" id="408172"/>
    <lineage>
        <taxon>unclassified sequences</taxon>
        <taxon>metagenomes</taxon>
        <taxon>ecological metagenomes</taxon>
    </lineage>
</organism>
<gene>
    <name evidence="1" type="ORF">METZ01_LOCUS45375</name>
</gene>
<proteinExistence type="predicted"/>
<name>A0A381RMR6_9ZZZZ</name>
<protein>
    <submittedName>
        <fullName evidence="1">Uncharacterized protein</fullName>
    </submittedName>
</protein>
<feature type="non-terminal residue" evidence="1">
    <location>
        <position position="1"/>
    </location>
</feature>
<dbReference type="EMBL" id="UINC01002065">
    <property type="protein sequence ID" value="SUZ92521.1"/>
    <property type="molecule type" value="Genomic_DNA"/>
</dbReference>
<dbReference type="AlphaFoldDB" id="A0A381RMR6"/>
<sequence>VEPIGSSSKNLLVNVVRWSAKTKPSDQKSEGFPCSSDTPYRKGIGGRVLVTVEVWSSGPMGVPTLEHRILLRQPRNEHGALDYNSGYIKF</sequence>
<reference evidence="1" key="1">
    <citation type="submission" date="2018-05" db="EMBL/GenBank/DDBJ databases">
        <authorList>
            <person name="Lanie J.A."/>
            <person name="Ng W.-L."/>
            <person name="Kazmierczak K.M."/>
            <person name="Andrzejewski T.M."/>
            <person name="Davidsen T.M."/>
            <person name="Wayne K.J."/>
            <person name="Tettelin H."/>
            <person name="Glass J.I."/>
            <person name="Rusch D."/>
            <person name="Podicherti R."/>
            <person name="Tsui H.-C.T."/>
            <person name="Winkler M.E."/>
        </authorList>
    </citation>
    <scope>NUCLEOTIDE SEQUENCE</scope>
</reference>